<dbReference type="GeneID" id="36403661"/>
<protein>
    <submittedName>
        <fullName evidence="1">Uncharacterized protein</fullName>
    </submittedName>
</protein>
<dbReference type="AlphaFoldDB" id="A0A0P1ACG7"/>
<evidence type="ECO:0000313" key="2">
    <source>
        <dbReference type="Proteomes" id="UP000054928"/>
    </source>
</evidence>
<sequence>MGSACTGDVFSPGELRTKKMLRRLGKFADVVLTSSRFFKNLGTFDPLHQVIHH</sequence>
<reference evidence="2" key="1">
    <citation type="submission" date="2014-09" db="EMBL/GenBank/DDBJ databases">
        <authorList>
            <person name="Sharma Rahul"/>
            <person name="Thines Marco"/>
        </authorList>
    </citation>
    <scope>NUCLEOTIDE SEQUENCE [LARGE SCALE GENOMIC DNA]</scope>
</reference>
<dbReference type="Proteomes" id="UP000054928">
    <property type="component" value="Unassembled WGS sequence"/>
</dbReference>
<accession>A0A0P1ACG7</accession>
<organism evidence="1 2">
    <name type="scientific">Plasmopara halstedii</name>
    <name type="common">Downy mildew of sunflower</name>
    <dbReference type="NCBI Taxonomy" id="4781"/>
    <lineage>
        <taxon>Eukaryota</taxon>
        <taxon>Sar</taxon>
        <taxon>Stramenopiles</taxon>
        <taxon>Oomycota</taxon>
        <taxon>Peronosporomycetes</taxon>
        <taxon>Peronosporales</taxon>
        <taxon>Peronosporaceae</taxon>
        <taxon>Plasmopara</taxon>
    </lineage>
</organism>
<proteinExistence type="predicted"/>
<dbReference type="RefSeq" id="XP_024574909.1">
    <property type="nucleotide sequence ID" value="XM_024723987.1"/>
</dbReference>
<keyword evidence="2" id="KW-1185">Reference proteome</keyword>
<evidence type="ECO:0000313" key="1">
    <source>
        <dbReference type="EMBL" id="CEG38540.1"/>
    </source>
</evidence>
<name>A0A0P1ACG7_PLAHL</name>
<dbReference type="EMBL" id="CCYD01000322">
    <property type="protein sequence ID" value="CEG38540.1"/>
    <property type="molecule type" value="Genomic_DNA"/>
</dbReference>